<dbReference type="InterPro" id="IPR011009">
    <property type="entry name" value="Kinase-like_dom_sf"/>
</dbReference>
<dbReference type="PROSITE" id="PS50011">
    <property type="entry name" value="PROTEIN_KINASE_DOM"/>
    <property type="match status" value="1"/>
</dbReference>
<protein>
    <submittedName>
        <fullName evidence="9">Putative LRR receptor-like serine/threonine-protein kinase</fullName>
    </submittedName>
</protein>
<keyword evidence="7" id="KW-0472">Membrane</keyword>
<dbReference type="PROSITE" id="PS00108">
    <property type="entry name" value="PROTEIN_KINASE_ST"/>
    <property type="match status" value="1"/>
</dbReference>
<dbReference type="InterPro" id="IPR000719">
    <property type="entry name" value="Prot_kinase_dom"/>
</dbReference>
<evidence type="ECO:0000256" key="3">
    <source>
        <dbReference type="ARBA" id="ARBA00022777"/>
    </source>
</evidence>
<evidence type="ECO:0000256" key="5">
    <source>
        <dbReference type="PROSITE-ProRule" id="PRU10141"/>
    </source>
</evidence>
<evidence type="ECO:0000256" key="6">
    <source>
        <dbReference type="RuleBase" id="RU000304"/>
    </source>
</evidence>
<dbReference type="PANTHER" id="PTHR47989:SF62">
    <property type="entry name" value="OS05G0423500 PROTEIN"/>
    <property type="match status" value="1"/>
</dbReference>
<keyword evidence="9" id="KW-0675">Receptor</keyword>
<keyword evidence="7" id="KW-1133">Transmembrane helix</keyword>
<keyword evidence="6" id="KW-0723">Serine/threonine-protein kinase</keyword>
<dbReference type="SMART" id="SM00220">
    <property type="entry name" value="S_TKc"/>
    <property type="match status" value="1"/>
</dbReference>
<comment type="caution">
    <text evidence="9">The sequence shown here is derived from an EMBL/GenBank/DDBJ whole genome shotgun (WGS) entry which is preliminary data.</text>
</comment>
<accession>A0A0K9Q265</accession>
<keyword evidence="7" id="KW-0812">Transmembrane</keyword>
<dbReference type="InterPro" id="IPR008271">
    <property type="entry name" value="Ser/Thr_kinase_AS"/>
</dbReference>
<dbReference type="Gene3D" id="1.10.510.10">
    <property type="entry name" value="Transferase(Phosphotransferase) domain 1"/>
    <property type="match status" value="1"/>
</dbReference>
<evidence type="ECO:0000259" key="8">
    <source>
        <dbReference type="PROSITE" id="PS50011"/>
    </source>
</evidence>
<dbReference type="AlphaFoldDB" id="A0A0K9Q265"/>
<feature type="non-terminal residue" evidence="9">
    <location>
        <position position="1"/>
    </location>
</feature>
<keyword evidence="10" id="KW-1185">Reference proteome</keyword>
<dbReference type="GO" id="GO:0004674">
    <property type="term" value="F:protein serine/threonine kinase activity"/>
    <property type="evidence" value="ECO:0007669"/>
    <property type="project" value="UniProtKB-KW"/>
</dbReference>
<evidence type="ECO:0000256" key="1">
    <source>
        <dbReference type="ARBA" id="ARBA00022679"/>
    </source>
</evidence>
<dbReference type="InterPro" id="IPR017441">
    <property type="entry name" value="Protein_kinase_ATP_BS"/>
</dbReference>
<dbReference type="PROSITE" id="PS00107">
    <property type="entry name" value="PROTEIN_KINASE_ATP"/>
    <property type="match status" value="1"/>
</dbReference>
<dbReference type="EMBL" id="LFYR01000182">
    <property type="protein sequence ID" value="KMZ75274.1"/>
    <property type="molecule type" value="Genomic_DNA"/>
</dbReference>
<keyword evidence="4 5" id="KW-0067">ATP-binding</keyword>
<sequence>LQGNPICENITQNIAQFCGPQNTTQSSDTTSDCLVYNICPKNTCPEYFEYNCATKVMCLCQAPIGVGYRLKSPGISDFRPYTTDFVAYLTSELDLYLDQLYIDSYIWEEGPRLSMFLKIFPINSSQIFNETEILRIRRLFLGWKITYSDIFGPYEVLNFTPSGYYKKFIPTLRDSSSTLSKGAIAGIIVGVIAAAITSTAICSILVFRRKVKHEQMLSRKRKSITASRIKIKIDGVKDFTFKEISQATNNFSNSTIIGQGGYGIVYKGILHDGTEVAVKRAKEGSLQGSKEFYTEIELLSRLHHRNLVSLFGYCDEVGEQMLVYEFMSNSSLRDHLPAKLKEPLSFLMRLRIALGSAKGILYLHTEVNPPIFHRDIKPANILLDDKFTAKVADFGISRFAPELDAQGLESSHISTVVKGTPGYLDPEYFLTDTLTDKSDVYSLGIVFLELLTGLLPASHGRNIVRQVMHLNNQIII</sequence>
<evidence type="ECO:0000313" key="9">
    <source>
        <dbReference type="EMBL" id="KMZ75274.1"/>
    </source>
</evidence>
<feature type="binding site" evidence="5">
    <location>
        <position position="279"/>
    </location>
    <ligand>
        <name>ATP</name>
        <dbReference type="ChEBI" id="CHEBI:30616"/>
    </ligand>
</feature>
<proteinExistence type="inferred from homology"/>
<evidence type="ECO:0000313" key="10">
    <source>
        <dbReference type="Proteomes" id="UP000036987"/>
    </source>
</evidence>
<evidence type="ECO:0000256" key="7">
    <source>
        <dbReference type="SAM" id="Phobius"/>
    </source>
</evidence>
<dbReference type="PANTHER" id="PTHR47989">
    <property type="entry name" value="OS01G0750732 PROTEIN"/>
    <property type="match status" value="1"/>
</dbReference>
<keyword evidence="3 9" id="KW-0418">Kinase</keyword>
<dbReference type="OrthoDB" id="680029at2759"/>
<keyword evidence="1" id="KW-0808">Transferase</keyword>
<organism evidence="9 10">
    <name type="scientific">Zostera marina</name>
    <name type="common">Eelgrass</name>
    <dbReference type="NCBI Taxonomy" id="29655"/>
    <lineage>
        <taxon>Eukaryota</taxon>
        <taxon>Viridiplantae</taxon>
        <taxon>Streptophyta</taxon>
        <taxon>Embryophyta</taxon>
        <taxon>Tracheophyta</taxon>
        <taxon>Spermatophyta</taxon>
        <taxon>Magnoliopsida</taxon>
        <taxon>Liliopsida</taxon>
        <taxon>Zosteraceae</taxon>
        <taxon>Zostera</taxon>
    </lineage>
</organism>
<dbReference type="STRING" id="29655.A0A0K9Q265"/>
<comment type="similarity">
    <text evidence="6">Belongs to the protein kinase superfamily.</text>
</comment>
<dbReference type="SUPFAM" id="SSF56112">
    <property type="entry name" value="Protein kinase-like (PK-like)"/>
    <property type="match status" value="1"/>
</dbReference>
<evidence type="ECO:0000256" key="2">
    <source>
        <dbReference type="ARBA" id="ARBA00022741"/>
    </source>
</evidence>
<dbReference type="Gene3D" id="3.30.200.20">
    <property type="entry name" value="Phosphorylase Kinase, domain 1"/>
    <property type="match status" value="1"/>
</dbReference>
<evidence type="ECO:0000256" key="4">
    <source>
        <dbReference type="ARBA" id="ARBA00022840"/>
    </source>
</evidence>
<reference evidence="10" key="1">
    <citation type="journal article" date="2016" name="Nature">
        <title>The genome of the seagrass Zostera marina reveals angiosperm adaptation to the sea.</title>
        <authorList>
            <person name="Olsen J.L."/>
            <person name="Rouze P."/>
            <person name="Verhelst B."/>
            <person name="Lin Y.-C."/>
            <person name="Bayer T."/>
            <person name="Collen J."/>
            <person name="Dattolo E."/>
            <person name="De Paoli E."/>
            <person name="Dittami S."/>
            <person name="Maumus F."/>
            <person name="Michel G."/>
            <person name="Kersting A."/>
            <person name="Lauritano C."/>
            <person name="Lohaus R."/>
            <person name="Toepel M."/>
            <person name="Tonon T."/>
            <person name="Vanneste K."/>
            <person name="Amirebrahimi M."/>
            <person name="Brakel J."/>
            <person name="Bostroem C."/>
            <person name="Chovatia M."/>
            <person name="Grimwood J."/>
            <person name="Jenkins J.W."/>
            <person name="Jueterbock A."/>
            <person name="Mraz A."/>
            <person name="Stam W.T."/>
            <person name="Tice H."/>
            <person name="Bornberg-Bauer E."/>
            <person name="Green P.J."/>
            <person name="Pearson G.A."/>
            <person name="Procaccini G."/>
            <person name="Duarte C.M."/>
            <person name="Schmutz J."/>
            <person name="Reusch T.B.H."/>
            <person name="Van de Peer Y."/>
        </authorList>
    </citation>
    <scope>NUCLEOTIDE SEQUENCE [LARGE SCALE GENOMIC DNA]</scope>
    <source>
        <strain evidence="10">cv. Finnish</strain>
    </source>
</reference>
<dbReference type="GO" id="GO:0005524">
    <property type="term" value="F:ATP binding"/>
    <property type="evidence" value="ECO:0007669"/>
    <property type="project" value="UniProtKB-UniRule"/>
</dbReference>
<feature type="domain" description="Protein kinase" evidence="8">
    <location>
        <begin position="251"/>
        <end position="476"/>
    </location>
</feature>
<keyword evidence="2 5" id="KW-0547">Nucleotide-binding</keyword>
<name>A0A0K9Q265_ZOSMR</name>
<gene>
    <name evidence="9" type="ORF">ZOSMA_116G00010</name>
</gene>
<dbReference type="GO" id="GO:0004672">
    <property type="term" value="F:protein kinase activity"/>
    <property type="evidence" value="ECO:0000318"/>
    <property type="project" value="GO_Central"/>
</dbReference>
<dbReference type="Pfam" id="PF00069">
    <property type="entry name" value="Pkinase"/>
    <property type="match status" value="1"/>
</dbReference>
<dbReference type="Proteomes" id="UP000036987">
    <property type="component" value="Unassembled WGS sequence"/>
</dbReference>
<dbReference type="FunFam" id="3.30.200.20:FF:000328">
    <property type="entry name" value="Leucine-rich repeat protein kinase family protein"/>
    <property type="match status" value="1"/>
</dbReference>
<feature type="transmembrane region" description="Helical" evidence="7">
    <location>
        <begin position="183"/>
        <end position="207"/>
    </location>
</feature>